<evidence type="ECO:0000256" key="2">
    <source>
        <dbReference type="ARBA" id="ARBA00023015"/>
    </source>
</evidence>
<evidence type="ECO:0000256" key="5">
    <source>
        <dbReference type="PROSITE-ProRule" id="PRU00169"/>
    </source>
</evidence>
<keyword evidence="4" id="KW-0804">Transcription</keyword>
<dbReference type="InterPro" id="IPR011006">
    <property type="entry name" value="CheY-like_superfamily"/>
</dbReference>
<dbReference type="InterPro" id="IPR016032">
    <property type="entry name" value="Sig_transdc_resp-reg_C-effctor"/>
</dbReference>
<evidence type="ECO:0000313" key="8">
    <source>
        <dbReference type="EMBL" id="QYO79091.1"/>
    </source>
</evidence>
<dbReference type="InterPro" id="IPR039420">
    <property type="entry name" value="WalR-like"/>
</dbReference>
<evidence type="ECO:0000256" key="3">
    <source>
        <dbReference type="ARBA" id="ARBA00023125"/>
    </source>
</evidence>
<dbReference type="CDD" id="cd06170">
    <property type="entry name" value="LuxR_C_like"/>
    <property type="match status" value="1"/>
</dbReference>
<dbReference type="Pfam" id="PF00072">
    <property type="entry name" value="Response_reg"/>
    <property type="match status" value="1"/>
</dbReference>
<dbReference type="Gene3D" id="3.40.50.2300">
    <property type="match status" value="1"/>
</dbReference>
<dbReference type="InterPro" id="IPR001789">
    <property type="entry name" value="Sig_transdc_resp-reg_receiver"/>
</dbReference>
<keyword evidence="1 5" id="KW-0597">Phosphoprotein</keyword>
<dbReference type="SUPFAM" id="SSF52172">
    <property type="entry name" value="CheY-like"/>
    <property type="match status" value="1"/>
</dbReference>
<dbReference type="SUPFAM" id="SSF46894">
    <property type="entry name" value="C-terminal effector domain of the bipartite response regulators"/>
    <property type="match status" value="1"/>
</dbReference>
<evidence type="ECO:0000259" key="6">
    <source>
        <dbReference type="PROSITE" id="PS50043"/>
    </source>
</evidence>
<name>A0ABX8WK81_9HYPH</name>
<dbReference type="CDD" id="cd17535">
    <property type="entry name" value="REC_NarL-like"/>
    <property type="match status" value="1"/>
</dbReference>
<dbReference type="SMART" id="SM00448">
    <property type="entry name" value="REC"/>
    <property type="match status" value="1"/>
</dbReference>
<dbReference type="PROSITE" id="PS50110">
    <property type="entry name" value="RESPONSE_REGULATORY"/>
    <property type="match status" value="1"/>
</dbReference>
<accession>A0ABX8WK81</accession>
<evidence type="ECO:0000313" key="9">
    <source>
        <dbReference type="Proteomes" id="UP000825799"/>
    </source>
</evidence>
<proteinExistence type="predicted"/>
<keyword evidence="2" id="KW-0805">Transcription regulation</keyword>
<organism evidence="8 9">
    <name type="scientific">Devosia salina</name>
    <dbReference type="NCBI Taxonomy" id="2860336"/>
    <lineage>
        <taxon>Bacteria</taxon>
        <taxon>Pseudomonadati</taxon>
        <taxon>Pseudomonadota</taxon>
        <taxon>Alphaproteobacteria</taxon>
        <taxon>Hyphomicrobiales</taxon>
        <taxon>Devosiaceae</taxon>
        <taxon>Devosia</taxon>
    </lineage>
</organism>
<dbReference type="Pfam" id="PF00196">
    <property type="entry name" value="GerE"/>
    <property type="match status" value="1"/>
</dbReference>
<dbReference type="PANTHER" id="PTHR43214:SF41">
    <property type="entry name" value="NITRATE_NITRITE RESPONSE REGULATOR PROTEIN NARP"/>
    <property type="match status" value="1"/>
</dbReference>
<evidence type="ECO:0000259" key="7">
    <source>
        <dbReference type="PROSITE" id="PS50110"/>
    </source>
</evidence>
<feature type="domain" description="HTH luxR-type" evidence="6">
    <location>
        <begin position="143"/>
        <end position="208"/>
    </location>
</feature>
<protein>
    <submittedName>
        <fullName evidence="8">Response regulator transcription factor</fullName>
    </submittedName>
</protein>
<sequence length="210" mass="22318">METLLIVEDVPEALVWLSDLAQKAFPGVAVGTARTVREAAARIGDGAWDMALVDLGLPDGSGLDIIRRLKAVSPDTICIVSTVMGDDAHIVAALSAGAQGYILKGQPETVVHRQLLQLRHGIPALSPAIARRIMEHFQRTGPVDGEIQALTTRETDVLTMVSKGFRNAEVAQALGLAESTIATHVKSIYRKLGISSRAEAALHAARMGLT</sequence>
<dbReference type="InterPro" id="IPR000792">
    <property type="entry name" value="Tscrpt_reg_LuxR_C"/>
</dbReference>
<feature type="domain" description="Response regulatory" evidence="7">
    <location>
        <begin position="3"/>
        <end position="119"/>
    </location>
</feature>
<dbReference type="Proteomes" id="UP000825799">
    <property type="component" value="Chromosome"/>
</dbReference>
<dbReference type="PANTHER" id="PTHR43214">
    <property type="entry name" value="TWO-COMPONENT RESPONSE REGULATOR"/>
    <property type="match status" value="1"/>
</dbReference>
<dbReference type="PROSITE" id="PS00622">
    <property type="entry name" value="HTH_LUXR_1"/>
    <property type="match status" value="1"/>
</dbReference>
<evidence type="ECO:0000256" key="4">
    <source>
        <dbReference type="ARBA" id="ARBA00023163"/>
    </source>
</evidence>
<keyword evidence="9" id="KW-1185">Reference proteome</keyword>
<gene>
    <name evidence="8" type="ORF">K1X15_12810</name>
</gene>
<dbReference type="PROSITE" id="PS50043">
    <property type="entry name" value="HTH_LUXR_2"/>
    <property type="match status" value="1"/>
</dbReference>
<evidence type="ECO:0000256" key="1">
    <source>
        <dbReference type="ARBA" id="ARBA00022553"/>
    </source>
</evidence>
<reference evidence="8 9" key="1">
    <citation type="submission" date="2021-08" db="EMBL/GenBank/DDBJ databases">
        <title>Devosia salina sp. nov., isolated from the South China Sea sediment.</title>
        <authorList>
            <person name="Zhou Z."/>
        </authorList>
    </citation>
    <scope>NUCLEOTIDE SEQUENCE [LARGE SCALE GENOMIC DNA]</scope>
    <source>
        <strain evidence="8 9">SCS-3</strain>
    </source>
</reference>
<dbReference type="InterPro" id="IPR058245">
    <property type="entry name" value="NreC/VraR/RcsB-like_REC"/>
</dbReference>
<dbReference type="SMART" id="SM00421">
    <property type="entry name" value="HTH_LUXR"/>
    <property type="match status" value="1"/>
</dbReference>
<keyword evidence="3" id="KW-0238">DNA-binding</keyword>
<feature type="modified residue" description="4-aspartylphosphate" evidence="5">
    <location>
        <position position="54"/>
    </location>
</feature>
<dbReference type="PRINTS" id="PR00038">
    <property type="entry name" value="HTHLUXR"/>
</dbReference>
<dbReference type="EMBL" id="CP080590">
    <property type="protein sequence ID" value="QYO79091.1"/>
    <property type="molecule type" value="Genomic_DNA"/>
</dbReference>